<reference evidence="4" key="1">
    <citation type="submission" date="2020-10" db="EMBL/GenBank/DDBJ databases">
        <authorList>
            <person name="Gilroy R."/>
        </authorList>
    </citation>
    <scope>NUCLEOTIDE SEQUENCE</scope>
    <source>
        <strain evidence="4">17113</strain>
    </source>
</reference>
<dbReference type="PIRSF" id="PIRSF002599">
    <property type="entry name" value="Cold_shock_A"/>
    <property type="match status" value="1"/>
</dbReference>
<reference evidence="4" key="2">
    <citation type="journal article" date="2021" name="PeerJ">
        <title>Extensive microbial diversity within the chicken gut microbiome revealed by metagenomics and culture.</title>
        <authorList>
            <person name="Gilroy R."/>
            <person name="Ravi A."/>
            <person name="Getino M."/>
            <person name="Pursley I."/>
            <person name="Horton D.L."/>
            <person name="Alikhan N.F."/>
            <person name="Baker D."/>
            <person name="Gharbi K."/>
            <person name="Hall N."/>
            <person name="Watson M."/>
            <person name="Adriaenssens E.M."/>
            <person name="Foster-Nyarko E."/>
            <person name="Jarju S."/>
            <person name="Secka A."/>
            <person name="Antonio M."/>
            <person name="Oren A."/>
            <person name="Chaudhuri R.R."/>
            <person name="La Ragione R."/>
            <person name="Hildebrand F."/>
            <person name="Pallen M.J."/>
        </authorList>
    </citation>
    <scope>NUCLEOTIDE SEQUENCE</scope>
    <source>
        <strain evidence="4">17113</strain>
    </source>
</reference>
<dbReference type="AlphaFoldDB" id="A0A9D9DI69"/>
<dbReference type="Pfam" id="PF00313">
    <property type="entry name" value="CSD"/>
    <property type="match status" value="1"/>
</dbReference>
<dbReference type="InterPro" id="IPR012340">
    <property type="entry name" value="NA-bd_OB-fold"/>
</dbReference>
<dbReference type="PROSITE" id="PS51857">
    <property type="entry name" value="CSD_2"/>
    <property type="match status" value="1"/>
</dbReference>
<dbReference type="GO" id="GO:0003676">
    <property type="term" value="F:nucleic acid binding"/>
    <property type="evidence" value="ECO:0007669"/>
    <property type="project" value="InterPro"/>
</dbReference>
<evidence type="ECO:0000256" key="1">
    <source>
        <dbReference type="ARBA" id="ARBA00004496"/>
    </source>
</evidence>
<feature type="domain" description="CSD" evidence="3">
    <location>
        <begin position="1"/>
        <end position="67"/>
    </location>
</feature>
<dbReference type="Gene3D" id="2.40.50.140">
    <property type="entry name" value="Nucleic acid-binding proteins"/>
    <property type="match status" value="1"/>
</dbReference>
<comment type="caution">
    <text evidence="4">The sequence shown here is derived from an EMBL/GenBank/DDBJ whole genome shotgun (WGS) entry which is preliminary data.</text>
</comment>
<evidence type="ECO:0000259" key="3">
    <source>
        <dbReference type="PROSITE" id="PS51857"/>
    </source>
</evidence>
<dbReference type="PRINTS" id="PR00050">
    <property type="entry name" value="COLDSHOCK"/>
</dbReference>
<dbReference type="GO" id="GO:0005737">
    <property type="term" value="C:cytoplasm"/>
    <property type="evidence" value="ECO:0007669"/>
    <property type="project" value="UniProtKB-SubCell"/>
</dbReference>
<dbReference type="PANTHER" id="PTHR11544">
    <property type="entry name" value="COLD SHOCK DOMAIN CONTAINING PROTEINS"/>
    <property type="match status" value="1"/>
</dbReference>
<gene>
    <name evidence="4" type="ORF">IAC61_04905</name>
</gene>
<organism evidence="4 5">
    <name type="scientific">Candidatus Alloenteromonas pullistercoris</name>
    <dbReference type="NCBI Taxonomy" id="2840785"/>
    <lineage>
        <taxon>Bacteria</taxon>
        <taxon>Bacillati</taxon>
        <taxon>Bacillota</taxon>
        <taxon>Bacillota incertae sedis</taxon>
        <taxon>Candidatus Alloenteromonas</taxon>
    </lineage>
</organism>
<protein>
    <submittedName>
        <fullName evidence="4">Cold shock domain-containing protein</fullName>
    </submittedName>
</protein>
<sequence>MKGTVKMFNKEKGYGFIHAEDGRDYFFHYSALIMDKEDEYKTADKGELVEFDVQESERGPRAANVKKAA</sequence>
<accession>A0A9D9DI69</accession>
<evidence type="ECO:0000313" key="4">
    <source>
        <dbReference type="EMBL" id="MBO8426640.1"/>
    </source>
</evidence>
<evidence type="ECO:0000313" key="5">
    <source>
        <dbReference type="Proteomes" id="UP000823634"/>
    </source>
</evidence>
<dbReference type="InterPro" id="IPR012156">
    <property type="entry name" value="Cold_shock_CspA"/>
</dbReference>
<keyword evidence="2" id="KW-0963">Cytoplasm</keyword>
<dbReference type="InterPro" id="IPR011129">
    <property type="entry name" value="CSD"/>
</dbReference>
<evidence type="ECO:0000256" key="2">
    <source>
        <dbReference type="ARBA" id="ARBA00022490"/>
    </source>
</evidence>
<dbReference type="SUPFAM" id="SSF50249">
    <property type="entry name" value="Nucleic acid-binding proteins"/>
    <property type="match status" value="1"/>
</dbReference>
<comment type="subcellular location">
    <subcellularLocation>
        <location evidence="1">Cytoplasm</location>
    </subcellularLocation>
</comment>
<dbReference type="EMBL" id="JADINA010000032">
    <property type="protein sequence ID" value="MBO8426640.1"/>
    <property type="molecule type" value="Genomic_DNA"/>
</dbReference>
<name>A0A9D9DI69_9FIRM</name>
<dbReference type="InterPro" id="IPR002059">
    <property type="entry name" value="CSP_DNA-bd"/>
</dbReference>
<dbReference type="Proteomes" id="UP000823634">
    <property type="component" value="Unassembled WGS sequence"/>
</dbReference>
<dbReference type="SMART" id="SM00357">
    <property type="entry name" value="CSP"/>
    <property type="match status" value="1"/>
</dbReference>
<dbReference type="InterPro" id="IPR050181">
    <property type="entry name" value="Cold_shock_domain"/>
</dbReference>
<proteinExistence type="predicted"/>